<dbReference type="GO" id="GO:0003677">
    <property type="term" value="F:DNA binding"/>
    <property type="evidence" value="ECO:0007669"/>
    <property type="project" value="TreeGrafter"/>
</dbReference>
<accession>A0A9X0DA88</accession>
<feature type="region of interest" description="Disordered" evidence="5">
    <location>
        <begin position="1"/>
        <end position="20"/>
    </location>
</feature>
<dbReference type="GO" id="GO:0007062">
    <property type="term" value="P:sister chromatid cohesion"/>
    <property type="evidence" value="ECO:0007669"/>
    <property type="project" value="TreeGrafter"/>
</dbReference>
<evidence type="ECO:0000256" key="1">
    <source>
        <dbReference type="ARBA" id="ARBA00022618"/>
    </source>
</evidence>
<gene>
    <name evidence="6" type="primary">SMC1B_2</name>
    <name evidence="6" type="ORF">OS493_019451</name>
</gene>
<dbReference type="OrthoDB" id="413649at2759"/>
<keyword evidence="4" id="KW-0131">Cell cycle</keyword>
<dbReference type="GO" id="GO:0051301">
    <property type="term" value="P:cell division"/>
    <property type="evidence" value="ECO:0007669"/>
    <property type="project" value="UniProtKB-KW"/>
</dbReference>
<keyword evidence="2" id="KW-0498">Mitosis</keyword>
<dbReference type="GO" id="GO:0008278">
    <property type="term" value="C:cohesin complex"/>
    <property type="evidence" value="ECO:0007669"/>
    <property type="project" value="TreeGrafter"/>
</dbReference>
<dbReference type="Proteomes" id="UP001163046">
    <property type="component" value="Unassembled WGS sequence"/>
</dbReference>
<dbReference type="PANTHER" id="PTHR18937:SF12">
    <property type="entry name" value="STRUCTURAL MAINTENANCE OF CHROMOSOMES PROTEIN"/>
    <property type="match status" value="1"/>
</dbReference>
<name>A0A9X0DA88_9CNID</name>
<feature type="non-terminal residue" evidence="6">
    <location>
        <position position="1"/>
    </location>
</feature>
<dbReference type="PANTHER" id="PTHR18937">
    <property type="entry name" value="STRUCTURAL MAINTENANCE OF CHROMOSOMES SMC FAMILY MEMBER"/>
    <property type="match status" value="1"/>
</dbReference>
<evidence type="ECO:0000313" key="7">
    <source>
        <dbReference type="Proteomes" id="UP001163046"/>
    </source>
</evidence>
<keyword evidence="1" id="KW-0132">Cell division</keyword>
<evidence type="ECO:0000256" key="3">
    <source>
        <dbReference type="ARBA" id="ARBA00023242"/>
    </source>
</evidence>
<proteinExistence type="predicted"/>
<keyword evidence="7" id="KW-1185">Reference proteome</keyword>
<evidence type="ECO:0000256" key="4">
    <source>
        <dbReference type="ARBA" id="ARBA00023306"/>
    </source>
</evidence>
<reference evidence="6" key="1">
    <citation type="submission" date="2023-01" db="EMBL/GenBank/DDBJ databases">
        <title>Genome assembly of the deep-sea coral Lophelia pertusa.</title>
        <authorList>
            <person name="Herrera S."/>
            <person name="Cordes E."/>
        </authorList>
    </citation>
    <scope>NUCLEOTIDE SEQUENCE</scope>
    <source>
        <strain evidence="6">USNM1676648</strain>
        <tissue evidence="6">Polyp</tissue>
    </source>
</reference>
<dbReference type="GO" id="GO:0005634">
    <property type="term" value="C:nucleus"/>
    <property type="evidence" value="ECO:0007669"/>
    <property type="project" value="TreeGrafter"/>
</dbReference>
<dbReference type="EMBL" id="MU825407">
    <property type="protein sequence ID" value="KAJ7391318.1"/>
    <property type="molecule type" value="Genomic_DNA"/>
</dbReference>
<protein>
    <submittedName>
        <fullName evidence="6">Structural maintenance of chromosomes protein 1B</fullName>
    </submittedName>
</protein>
<comment type="caution">
    <text evidence="6">The sequence shown here is derived from an EMBL/GenBank/DDBJ whole genome shotgun (WGS) entry which is preliminary data.</text>
</comment>
<evidence type="ECO:0000313" key="6">
    <source>
        <dbReference type="EMBL" id="KAJ7391318.1"/>
    </source>
</evidence>
<sequence>GIAAEKREAKAEKEEADKYHKLNQELEDCQLEKKKNEIDQQLKSKKQENARFSREMASVEKKIASKEAELNKNRPQYIKAKEKTSHVLKRIETSKKAYDKAKNVHKKHQAEIKELEHELEEVRNAAEKYEEDVSGASQDENVELMDSQLEQYNALKEEAGRETAAHKLQLDKIKREQDSEQESLDQLKQKKADLVAQQKHKTDQRTQLIERIEKLEEYIRFVFSLYIHTCVLIEERLLDRGFN</sequence>
<evidence type="ECO:0000256" key="2">
    <source>
        <dbReference type="ARBA" id="ARBA00022776"/>
    </source>
</evidence>
<evidence type="ECO:0000256" key="5">
    <source>
        <dbReference type="SAM" id="MobiDB-lite"/>
    </source>
</evidence>
<organism evidence="6 7">
    <name type="scientific">Desmophyllum pertusum</name>
    <dbReference type="NCBI Taxonomy" id="174260"/>
    <lineage>
        <taxon>Eukaryota</taxon>
        <taxon>Metazoa</taxon>
        <taxon>Cnidaria</taxon>
        <taxon>Anthozoa</taxon>
        <taxon>Hexacorallia</taxon>
        <taxon>Scleractinia</taxon>
        <taxon>Caryophylliina</taxon>
        <taxon>Caryophylliidae</taxon>
        <taxon>Desmophyllum</taxon>
    </lineage>
</organism>
<dbReference type="AlphaFoldDB" id="A0A9X0DA88"/>
<keyword evidence="3" id="KW-0539">Nucleus</keyword>